<reference evidence="3" key="1">
    <citation type="submission" date="2017-01" db="EMBL/GenBank/DDBJ databases">
        <authorList>
            <person name="Varghese N."/>
            <person name="Submissions S."/>
        </authorList>
    </citation>
    <scope>NUCLEOTIDE SEQUENCE [LARGE SCALE GENOMIC DNA]</scope>
    <source>
        <strain evidence="3">DSM 45196</strain>
    </source>
</reference>
<protein>
    <submittedName>
        <fullName evidence="2">Formylglycine-generating enzyme, required for sulfatase activity, contains SUMF1/FGE domain</fullName>
    </submittedName>
</protein>
<dbReference type="Gene3D" id="3.90.1580.10">
    <property type="entry name" value="paralog of FGE (formylglycine-generating enzyme)"/>
    <property type="match status" value="1"/>
</dbReference>
<accession>A0A1N7LZ01</accession>
<dbReference type="RefSeq" id="WP_009708093.1">
    <property type="nucleotide sequence ID" value="NZ_CP048103.1"/>
</dbReference>
<dbReference type="EMBL" id="FTOD01000005">
    <property type="protein sequence ID" value="SIS79075.1"/>
    <property type="molecule type" value="Genomic_DNA"/>
</dbReference>
<dbReference type="InterPro" id="IPR005532">
    <property type="entry name" value="SUMF_dom"/>
</dbReference>
<proteinExistence type="predicted"/>
<dbReference type="InterPro" id="IPR016187">
    <property type="entry name" value="CTDL_fold"/>
</dbReference>
<evidence type="ECO:0000313" key="3">
    <source>
        <dbReference type="Proteomes" id="UP000186795"/>
    </source>
</evidence>
<feature type="domain" description="Sulfatase-modifying factor enzyme-like" evidence="1">
    <location>
        <begin position="205"/>
        <end position="470"/>
    </location>
</feature>
<dbReference type="AlphaFoldDB" id="A0A1N7LZ01"/>
<name>A0A1N7LZ01_9BACL</name>
<dbReference type="PANTHER" id="PTHR23150">
    <property type="entry name" value="SULFATASE MODIFYING FACTOR 1, 2"/>
    <property type="match status" value="1"/>
</dbReference>
<dbReference type="InterPro" id="IPR042095">
    <property type="entry name" value="SUMF_sf"/>
</dbReference>
<organism evidence="2 3">
    <name type="scientific">Kroppenstedtia eburnea</name>
    <dbReference type="NCBI Taxonomy" id="714067"/>
    <lineage>
        <taxon>Bacteria</taxon>
        <taxon>Bacillati</taxon>
        <taxon>Bacillota</taxon>
        <taxon>Bacilli</taxon>
        <taxon>Bacillales</taxon>
        <taxon>Thermoactinomycetaceae</taxon>
        <taxon>Kroppenstedtia</taxon>
    </lineage>
</organism>
<dbReference type="OrthoDB" id="9768004at2"/>
<keyword evidence="3" id="KW-1185">Reference proteome</keyword>
<dbReference type="GO" id="GO:0120147">
    <property type="term" value="F:formylglycine-generating oxidase activity"/>
    <property type="evidence" value="ECO:0007669"/>
    <property type="project" value="TreeGrafter"/>
</dbReference>
<evidence type="ECO:0000259" key="1">
    <source>
        <dbReference type="Pfam" id="PF03781"/>
    </source>
</evidence>
<dbReference type="Proteomes" id="UP000186795">
    <property type="component" value="Unassembled WGS sequence"/>
</dbReference>
<sequence>MTILSKESHIDLYNQEIEALSLIEEKLEPQHLEKINVEELKHLLHVEILPILTEIRHPVVAEYIFGMAIAHPHAYVRHVLVNVVKEWLPYHSAVESIIKLTQDPDDIVSFKAMDIVAEEKIEQALQFVPRMIGKISERIHFPNKPVGLGAAKVLKTSIELFGTDDPEELRTIEMYFNQNEKLVDRLDVEVELPSELIEEFQRNQEEGMVLIPGGFFTFGLNADEVPDKTFGWTDACPARKVWLPPFFIDKYPVTNEKYDEFVEDVKKNGHRFCHPNEPEEKDHTRNTYWDSRFKLHHPATGIDFYDAYAYARWAGKELPTEYQWEKAARGTDGRIWPWGNEFKKDACNWSYQWSGKEPENLGEWRKEILRINEEYPQTLTRDTKQYDKEDYVSPYGVVGMVGNTWEWTRSDFSTGRAFLPSLANNENQRNKFATLKGGSFISAPGLMFPSFKTKDIPFCRHNEMGIRCVKNIPIHLLRKALGKPITNTAIY</sequence>
<dbReference type="InterPro" id="IPR051043">
    <property type="entry name" value="Sulfatase_Mod_Factor_Kinase"/>
</dbReference>
<gene>
    <name evidence="2" type="ORF">SAMN05421790_10586</name>
</gene>
<dbReference type="SUPFAM" id="SSF56436">
    <property type="entry name" value="C-type lectin-like"/>
    <property type="match status" value="1"/>
</dbReference>
<dbReference type="PANTHER" id="PTHR23150:SF19">
    <property type="entry name" value="FORMYLGLYCINE-GENERATING ENZYME"/>
    <property type="match status" value="1"/>
</dbReference>
<dbReference type="Pfam" id="PF03781">
    <property type="entry name" value="FGE-sulfatase"/>
    <property type="match status" value="1"/>
</dbReference>
<evidence type="ECO:0000313" key="2">
    <source>
        <dbReference type="EMBL" id="SIS79075.1"/>
    </source>
</evidence>